<evidence type="ECO:0000259" key="1">
    <source>
        <dbReference type="Pfam" id="PF04149"/>
    </source>
</evidence>
<accession>A0ABP9PZW7</accession>
<feature type="domain" description="DUF397" evidence="1">
    <location>
        <begin position="14"/>
        <end position="67"/>
    </location>
</feature>
<dbReference type="InterPro" id="IPR007278">
    <property type="entry name" value="DUF397"/>
</dbReference>
<comment type="caution">
    <text evidence="2">The sequence shown here is derived from an EMBL/GenBank/DDBJ whole genome shotgun (WGS) entry which is preliminary data.</text>
</comment>
<gene>
    <name evidence="2" type="ORF">GCM10023321_27300</name>
</gene>
<reference evidence="3" key="1">
    <citation type="journal article" date="2019" name="Int. J. Syst. Evol. Microbiol.">
        <title>The Global Catalogue of Microorganisms (GCM) 10K type strain sequencing project: providing services to taxonomists for standard genome sequencing and annotation.</title>
        <authorList>
            <consortium name="The Broad Institute Genomics Platform"/>
            <consortium name="The Broad Institute Genome Sequencing Center for Infectious Disease"/>
            <person name="Wu L."/>
            <person name="Ma J."/>
        </authorList>
    </citation>
    <scope>NUCLEOTIDE SEQUENCE [LARGE SCALE GENOMIC DNA]</scope>
    <source>
        <strain evidence="3">JCM 18303</strain>
    </source>
</reference>
<organism evidence="2 3">
    <name type="scientific">Pseudonocardia eucalypti</name>
    <dbReference type="NCBI Taxonomy" id="648755"/>
    <lineage>
        <taxon>Bacteria</taxon>
        <taxon>Bacillati</taxon>
        <taxon>Actinomycetota</taxon>
        <taxon>Actinomycetes</taxon>
        <taxon>Pseudonocardiales</taxon>
        <taxon>Pseudonocardiaceae</taxon>
        <taxon>Pseudonocardia</taxon>
    </lineage>
</organism>
<dbReference type="Proteomes" id="UP001428817">
    <property type="component" value="Unassembled WGS sequence"/>
</dbReference>
<sequence length="74" mass="8028">MNREDALTSLGRVAVWRKSSYSTGDNNCVEISTSIQGWVGVRDSKLGAESPILAFTLSEWAAFTNGVLNGEFES</sequence>
<dbReference type="Pfam" id="PF04149">
    <property type="entry name" value="DUF397"/>
    <property type="match status" value="1"/>
</dbReference>
<keyword evidence="3" id="KW-1185">Reference proteome</keyword>
<evidence type="ECO:0000313" key="3">
    <source>
        <dbReference type="Proteomes" id="UP001428817"/>
    </source>
</evidence>
<protein>
    <recommendedName>
        <fullName evidence="1">DUF397 domain-containing protein</fullName>
    </recommendedName>
</protein>
<dbReference type="EMBL" id="BAABJP010000008">
    <property type="protein sequence ID" value="GAA5154824.1"/>
    <property type="molecule type" value="Genomic_DNA"/>
</dbReference>
<dbReference type="RefSeq" id="WP_185061489.1">
    <property type="nucleotide sequence ID" value="NZ_BAABJP010000008.1"/>
</dbReference>
<evidence type="ECO:0000313" key="2">
    <source>
        <dbReference type="EMBL" id="GAA5154824.1"/>
    </source>
</evidence>
<name>A0ABP9PZW7_9PSEU</name>
<proteinExistence type="predicted"/>